<feature type="non-terminal residue" evidence="1">
    <location>
        <position position="239"/>
    </location>
</feature>
<dbReference type="EMBL" id="CACRXK020023026">
    <property type="protein sequence ID" value="CAB4037387.1"/>
    <property type="molecule type" value="Genomic_DNA"/>
</dbReference>
<proteinExistence type="predicted"/>
<reference evidence="1" key="1">
    <citation type="submission" date="2020-04" db="EMBL/GenBank/DDBJ databases">
        <authorList>
            <person name="Alioto T."/>
            <person name="Alioto T."/>
            <person name="Gomez Garrido J."/>
        </authorList>
    </citation>
    <scope>NUCLEOTIDE SEQUENCE</scope>
    <source>
        <strain evidence="1">A484AB</strain>
    </source>
</reference>
<evidence type="ECO:0000313" key="1">
    <source>
        <dbReference type="EMBL" id="CAB4037387.1"/>
    </source>
</evidence>
<sequence length="239" mass="26900">MAKTPSKLVLNFGSKIERTSGVKLNFGSGTTAPVQEWIPETKMARTKVIKLRTAAETQQDGVTKLQQFNPTFFLVEENAIPCRVPGCNETTPRLKPSDGSQHIKQDLFLCEIHRTKLANLVSKRCEEESISVSVASFKHEDFDGYTYLIGQLEKAFMHLVKKPVTLNMPQNSLYPNSDLVLAEVFLNARNFLTITHALLNPNGDNIGVVMPAWFVMVDRIMNHLSQPEPPGEPHWLERL</sequence>
<evidence type="ECO:0000313" key="2">
    <source>
        <dbReference type="Proteomes" id="UP001152795"/>
    </source>
</evidence>
<dbReference type="AlphaFoldDB" id="A0A7D9JXM9"/>
<organism evidence="1 2">
    <name type="scientific">Paramuricea clavata</name>
    <name type="common">Red gorgonian</name>
    <name type="synonym">Violescent sea-whip</name>
    <dbReference type="NCBI Taxonomy" id="317549"/>
    <lineage>
        <taxon>Eukaryota</taxon>
        <taxon>Metazoa</taxon>
        <taxon>Cnidaria</taxon>
        <taxon>Anthozoa</taxon>
        <taxon>Octocorallia</taxon>
        <taxon>Malacalcyonacea</taxon>
        <taxon>Plexauridae</taxon>
        <taxon>Paramuricea</taxon>
    </lineage>
</organism>
<keyword evidence="2" id="KW-1185">Reference proteome</keyword>
<protein>
    <submittedName>
        <fullName evidence="1">Uncharacterized protein</fullName>
    </submittedName>
</protein>
<dbReference type="OrthoDB" id="5990085at2759"/>
<gene>
    <name evidence="1" type="ORF">PACLA_8A072400</name>
</gene>
<accession>A0A7D9JXM9</accession>
<dbReference type="Proteomes" id="UP001152795">
    <property type="component" value="Unassembled WGS sequence"/>
</dbReference>
<name>A0A7D9JXM9_PARCT</name>
<comment type="caution">
    <text evidence="1">The sequence shown here is derived from an EMBL/GenBank/DDBJ whole genome shotgun (WGS) entry which is preliminary data.</text>
</comment>